<evidence type="ECO:0000313" key="3">
    <source>
        <dbReference type="Proteomes" id="UP000680866"/>
    </source>
</evidence>
<gene>
    <name evidence="2" type="ORF">Prubr_11670</name>
</gene>
<dbReference type="EMBL" id="AP023359">
    <property type="protein sequence ID" value="BCJ64146.1"/>
    <property type="molecule type" value="Genomic_DNA"/>
</dbReference>
<name>A0A810MSD9_9ACTN</name>
<dbReference type="RefSeq" id="WP_212822308.1">
    <property type="nucleotide sequence ID" value="NZ_AP023359.1"/>
</dbReference>
<feature type="region of interest" description="Disordered" evidence="1">
    <location>
        <begin position="366"/>
        <end position="394"/>
    </location>
</feature>
<evidence type="ECO:0000313" key="2">
    <source>
        <dbReference type="EMBL" id="BCJ64146.1"/>
    </source>
</evidence>
<evidence type="ECO:0000256" key="1">
    <source>
        <dbReference type="SAM" id="MobiDB-lite"/>
    </source>
</evidence>
<feature type="compositionally biased region" description="Polar residues" evidence="1">
    <location>
        <begin position="383"/>
        <end position="394"/>
    </location>
</feature>
<sequence>MASVAASSGVEVASSAKGTTSTSVAYVGVAADRTGVLYATVKPDTAAWGSVAGWTQVVDTPGGAAEAVASDTGPTRLGVWIRELDGSETGSVTVTATGADCMVAAMDAVTSAVLPLDLEVVVGSDSVHGSAYSATAGAWTSPLEAGDLLLIARSSDSDGVGAKSAPALAQSGATFDTIAYNNNRLNSSNSDCCVATWSTTVLTGTADPPTFAHALASQSCGALAIVRLREPSTIPTGVLAAVLPAAAAEATGAVSGAGVLAAGLPAAVAAGAGVVTAGGALEVSLPAVTAAASGAVGTDGALAASLPAVVAALAGAGAVRGALAGALPAATAQATGGVLAAGDLAAVLPAAVVALAGTAEAPGLEPGTLTASGRPPAVLAAGGTTSTLTSDGRP</sequence>
<reference evidence="2" key="1">
    <citation type="submission" date="2020-08" db="EMBL/GenBank/DDBJ databases">
        <title>Whole genome shotgun sequence of Polymorphospora rubra NBRC 101157.</title>
        <authorList>
            <person name="Komaki H."/>
            <person name="Tamura T."/>
        </authorList>
    </citation>
    <scope>NUCLEOTIDE SEQUENCE</scope>
    <source>
        <strain evidence="2">NBRC 101157</strain>
    </source>
</reference>
<accession>A0A810MSD9</accession>
<organism evidence="2 3">
    <name type="scientific">Polymorphospora rubra</name>
    <dbReference type="NCBI Taxonomy" id="338584"/>
    <lineage>
        <taxon>Bacteria</taxon>
        <taxon>Bacillati</taxon>
        <taxon>Actinomycetota</taxon>
        <taxon>Actinomycetes</taxon>
        <taxon>Micromonosporales</taxon>
        <taxon>Micromonosporaceae</taxon>
        <taxon>Polymorphospora</taxon>
    </lineage>
</organism>
<dbReference type="KEGG" id="pry:Prubr_11670"/>
<dbReference type="Proteomes" id="UP000680866">
    <property type="component" value="Chromosome"/>
</dbReference>
<dbReference type="AlphaFoldDB" id="A0A810MSD9"/>
<proteinExistence type="predicted"/>
<protein>
    <submittedName>
        <fullName evidence="2">Uncharacterized protein</fullName>
    </submittedName>
</protein>
<keyword evidence="3" id="KW-1185">Reference proteome</keyword>